<dbReference type="EMBL" id="OZ037945">
    <property type="protein sequence ID" value="CAL1700451.1"/>
    <property type="molecule type" value="Genomic_DNA"/>
</dbReference>
<keyword evidence="11" id="KW-1185">Reference proteome</keyword>
<keyword evidence="4" id="KW-0378">Hydrolase</keyword>
<protein>
    <recommendedName>
        <fullName evidence="6">nicotinamidase</fullName>
        <ecNumber evidence="6">3.5.1.19</ecNumber>
    </recommendedName>
    <alternativeName>
        <fullName evidence="7">Nicotinamide deamidase</fullName>
    </alternativeName>
</protein>
<comment type="similarity">
    <text evidence="1">Belongs to the isochorismatase family.</text>
</comment>
<dbReference type="PANTHER" id="PTHR11080:SF2">
    <property type="entry name" value="LD05707P"/>
    <property type="match status" value="1"/>
</dbReference>
<evidence type="ECO:0000256" key="6">
    <source>
        <dbReference type="ARBA" id="ARBA00039017"/>
    </source>
</evidence>
<dbReference type="Gene3D" id="3.40.50.850">
    <property type="entry name" value="Isochorismatase-like"/>
    <property type="match status" value="1"/>
</dbReference>
<dbReference type="InterPro" id="IPR052347">
    <property type="entry name" value="Isochorismatase_Nicotinamidase"/>
</dbReference>
<gene>
    <name evidence="10" type="ORF">GFSPODELE1_LOCUS3154</name>
</gene>
<evidence type="ECO:0000256" key="7">
    <source>
        <dbReference type="ARBA" id="ARBA00043224"/>
    </source>
</evidence>
<evidence type="ECO:0000256" key="5">
    <source>
        <dbReference type="ARBA" id="ARBA00037900"/>
    </source>
</evidence>
<comment type="pathway">
    <text evidence="5">Cofactor biosynthesis; nicotinate biosynthesis; nicotinate from nicotinamide: step 1/1.</text>
</comment>
<evidence type="ECO:0000256" key="8">
    <source>
        <dbReference type="SAM" id="SignalP"/>
    </source>
</evidence>
<feature type="signal peptide" evidence="8">
    <location>
        <begin position="1"/>
        <end position="21"/>
    </location>
</feature>
<proteinExistence type="inferred from homology"/>
<dbReference type="InterPro" id="IPR036380">
    <property type="entry name" value="Isochorismatase-like_sf"/>
</dbReference>
<dbReference type="InterPro" id="IPR000868">
    <property type="entry name" value="Isochorismatase-like_dom"/>
</dbReference>
<dbReference type="EC" id="3.5.1.19" evidence="6"/>
<evidence type="ECO:0000256" key="2">
    <source>
        <dbReference type="ARBA" id="ARBA00022642"/>
    </source>
</evidence>
<evidence type="ECO:0000256" key="1">
    <source>
        <dbReference type="ARBA" id="ARBA00006336"/>
    </source>
</evidence>
<dbReference type="PANTHER" id="PTHR11080">
    <property type="entry name" value="PYRAZINAMIDASE/NICOTINAMIDASE"/>
    <property type="match status" value="1"/>
</dbReference>
<dbReference type="Pfam" id="PF00857">
    <property type="entry name" value="Isochorismatase"/>
    <property type="match status" value="1"/>
</dbReference>
<organism evidence="10 11">
    <name type="scientific">Somion occarium</name>
    <dbReference type="NCBI Taxonomy" id="3059160"/>
    <lineage>
        <taxon>Eukaryota</taxon>
        <taxon>Fungi</taxon>
        <taxon>Dikarya</taxon>
        <taxon>Basidiomycota</taxon>
        <taxon>Agaricomycotina</taxon>
        <taxon>Agaricomycetes</taxon>
        <taxon>Polyporales</taxon>
        <taxon>Cerrenaceae</taxon>
        <taxon>Somion</taxon>
    </lineage>
</organism>
<sequence>MFKRTSVHLYFLLLFSRPAEAYYTLPQPFYQNGSLAIPEGRDIIPVINELLALPFALKIATKDHHPPGHISFASSHPGKHPFVSYTTIVNPANPNEKYETRLWPDHCIIGTPGNELLPELDLSKVDKVVVKGCDPRVEMYSAFRSPLRDPPLKEAISELADLLRENNITRVFVVGLAGDYCVKYTAIDSEEEGWKTDVVEEGIRCVNADDWENIKAELRAKGAGVVSLESVKQGFTAKAVH</sequence>
<keyword evidence="2" id="KW-0662">Pyridine nucleotide biosynthesis</keyword>
<keyword evidence="8" id="KW-0732">Signal</keyword>
<keyword evidence="3" id="KW-0479">Metal-binding</keyword>
<evidence type="ECO:0000313" key="11">
    <source>
        <dbReference type="Proteomes" id="UP001497453"/>
    </source>
</evidence>
<dbReference type="CDD" id="cd01011">
    <property type="entry name" value="nicotinamidase"/>
    <property type="match status" value="1"/>
</dbReference>
<evidence type="ECO:0000256" key="3">
    <source>
        <dbReference type="ARBA" id="ARBA00022723"/>
    </source>
</evidence>
<evidence type="ECO:0000256" key="4">
    <source>
        <dbReference type="ARBA" id="ARBA00022801"/>
    </source>
</evidence>
<feature type="domain" description="Isochorismatase-like" evidence="9">
    <location>
        <begin position="83"/>
        <end position="229"/>
    </location>
</feature>
<evidence type="ECO:0000259" key="9">
    <source>
        <dbReference type="Pfam" id="PF00857"/>
    </source>
</evidence>
<feature type="chain" id="PRO_5045315170" description="nicotinamidase" evidence="8">
    <location>
        <begin position="22"/>
        <end position="241"/>
    </location>
</feature>
<accession>A0ABP1CXS1</accession>
<dbReference type="Proteomes" id="UP001497453">
    <property type="component" value="Chromosome 2"/>
</dbReference>
<reference evidence="11" key="1">
    <citation type="submission" date="2024-04" db="EMBL/GenBank/DDBJ databases">
        <authorList>
            <person name="Shaw F."/>
            <person name="Minotto A."/>
        </authorList>
    </citation>
    <scope>NUCLEOTIDE SEQUENCE [LARGE SCALE GENOMIC DNA]</scope>
</reference>
<name>A0ABP1CXS1_9APHY</name>
<evidence type="ECO:0000313" key="10">
    <source>
        <dbReference type="EMBL" id="CAL1700451.1"/>
    </source>
</evidence>
<dbReference type="SUPFAM" id="SSF52499">
    <property type="entry name" value="Isochorismatase-like hydrolases"/>
    <property type="match status" value="1"/>
</dbReference>